<dbReference type="RefSeq" id="XP_048139377.1">
    <property type="nucleotide sequence ID" value="XM_048283420.1"/>
</dbReference>
<dbReference type="RefSeq" id="XP_048139376.1">
    <property type="nucleotide sequence ID" value="XM_048283419.1"/>
</dbReference>
<dbReference type="RefSeq" id="XP_048139375.1">
    <property type="nucleotide sequence ID" value="XM_048283418.1"/>
</dbReference>
<evidence type="ECO:0000313" key="1">
    <source>
        <dbReference type="Proteomes" id="UP000827889"/>
    </source>
</evidence>
<dbReference type="Pfam" id="PF05056">
    <property type="entry name" value="DUF674"/>
    <property type="match status" value="1"/>
</dbReference>
<organism evidence="1 4">
    <name type="scientific">Rhodamnia argentea</name>
    <dbReference type="NCBI Taxonomy" id="178133"/>
    <lineage>
        <taxon>Eukaryota</taxon>
        <taxon>Viridiplantae</taxon>
        <taxon>Streptophyta</taxon>
        <taxon>Embryophyta</taxon>
        <taxon>Tracheophyta</taxon>
        <taxon>Spermatophyta</taxon>
        <taxon>Magnoliopsida</taxon>
        <taxon>eudicotyledons</taxon>
        <taxon>Gunneridae</taxon>
        <taxon>Pentapetalae</taxon>
        <taxon>rosids</taxon>
        <taxon>malvids</taxon>
        <taxon>Myrtales</taxon>
        <taxon>Myrtaceae</taxon>
        <taxon>Myrtoideae</taxon>
        <taxon>Myrteae</taxon>
        <taxon>Australasian group</taxon>
        <taxon>Rhodamnia</taxon>
    </lineage>
</organism>
<accession>A0ABM3HS21</accession>
<keyword evidence="1" id="KW-1185">Reference proteome</keyword>
<name>A0ABM3HS21_9MYRT</name>
<reference evidence="2 3" key="1">
    <citation type="submission" date="2025-05" db="UniProtKB">
        <authorList>
            <consortium name="RefSeq"/>
        </authorList>
    </citation>
    <scope>IDENTIFICATION</scope>
    <source>
        <tissue evidence="2 3">Leaf</tissue>
    </source>
</reference>
<evidence type="ECO:0000313" key="4">
    <source>
        <dbReference type="RefSeq" id="XP_048139377.1"/>
    </source>
</evidence>
<gene>
    <name evidence="2 3 4" type="primary">LOC115756742</name>
</gene>
<dbReference type="GeneID" id="115756742"/>
<protein>
    <submittedName>
        <fullName evidence="2 3">Uncharacterized protein LOC115756742 isoform X2</fullName>
    </submittedName>
</protein>
<dbReference type="Proteomes" id="UP000827889">
    <property type="component" value="Chromosome 8"/>
</dbReference>
<dbReference type="InterPro" id="IPR007750">
    <property type="entry name" value="DUF674"/>
</dbReference>
<dbReference type="PANTHER" id="PTHR33103">
    <property type="entry name" value="OS01G0153900 PROTEIN"/>
    <property type="match status" value="1"/>
</dbReference>
<sequence>MAATKKLSLKLLVDKRNQTVLFAEAGKDFVDFLFHYLALPVGTIASLLPRAGVACGLRNLYASVENLSDTYIEHREKEALLNPRARSSGPDVLRLLLPKASPLATIECYTCDNLFAGVSCRSCVTDSPSTRCPVCNNAMSKKLSWVAGPAAGAPSSAKVPGGEGGYVKGVVTYMVMDDLVVKPMSTISSITLLNQFNVHEIGHVQEKLIDFGLEEAIKLLSASLHSKTVLTDIFSEVLTD</sequence>
<proteinExistence type="predicted"/>
<evidence type="ECO:0000313" key="3">
    <source>
        <dbReference type="RefSeq" id="XP_048139376.1"/>
    </source>
</evidence>
<evidence type="ECO:0000313" key="2">
    <source>
        <dbReference type="RefSeq" id="XP_048139375.1"/>
    </source>
</evidence>
<dbReference type="PANTHER" id="PTHR33103:SF19">
    <property type="entry name" value="OS09G0544700 PROTEIN"/>
    <property type="match status" value="1"/>
</dbReference>